<dbReference type="Gene3D" id="1.10.10.60">
    <property type="entry name" value="Homeodomain-like"/>
    <property type="match status" value="2"/>
</dbReference>
<evidence type="ECO:0000313" key="6">
    <source>
        <dbReference type="Proteomes" id="UP000824025"/>
    </source>
</evidence>
<dbReference type="PANTHER" id="PTHR43280">
    <property type="entry name" value="ARAC-FAMILY TRANSCRIPTIONAL REGULATOR"/>
    <property type="match status" value="1"/>
</dbReference>
<dbReference type="InterPro" id="IPR018060">
    <property type="entry name" value="HTH_AraC"/>
</dbReference>
<dbReference type="SUPFAM" id="SSF46689">
    <property type="entry name" value="Homeodomain-like"/>
    <property type="match status" value="2"/>
</dbReference>
<evidence type="ECO:0000256" key="2">
    <source>
        <dbReference type="ARBA" id="ARBA00023125"/>
    </source>
</evidence>
<protein>
    <submittedName>
        <fullName evidence="5">Helix-turn-helix transcriptional regulator</fullName>
    </submittedName>
</protein>
<evidence type="ECO:0000313" key="5">
    <source>
        <dbReference type="EMBL" id="HIZ09377.1"/>
    </source>
</evidence>
<dbReference type="PRINTS" id="PR00032">
    <property type="entry name" value="HTHARAC"/>
</dbReference>
<keyword evidence="2" id="KW-0238">DNA-binding</keyword>
<dbReference type="Pfam" id="PF12833">
    <property type="entry name" value="HTH_18"/>
    <property type="match status" value="1"/>
</dbReference>
<evidence type="ECO:0000256" key="1">
    <source>
        <dbReference type="ARBA" id="ARBA00023015"/>
    </source>
</evidence>
<dbReference type="PROSITE" id="PS01124">
    <property type="entry name" value="HTH_ARAC_FAMILY_2"/>
    <property type="match status" value="1"/>
</dbReference>
<gene>
    <name evidence="5" type="ORF">H9726_02695</name>
</gene>
<reference evidence="5" key="1">
    <citation type="journal article" date="2021" name="PeerJ">
        <title>Extensive microbial diversity within the chicken gut microbiome revealed by metagenomics and culture.</title>
        <authorList>
            <person name="Gilroy R."/>
            <person name="Ravi A."/>
            <person name="Getino M."/>
            <person name="Pursley I."/>
            <person name="Horton D.L."/>
            <person name="Alikhan N.F."/>
            <person name="Baker D."/>
            <person name="Gharbi K."/>
            <person name="Hall N."/>
            <person name="Watson M."/>
            <person name="Adriaenssens E.M."/>
            <person name="Foster-Nyarko E."/>
            <person name="Jarju S."/>
            <person name="Secka A."/>
            <person name="Antonio M."/>
            <person name="Oren A."/>
            <person name="Chaudhuri R.R."/>
            <person name="La Ragione R."/>
            <person name="Hildebrand F."/>
            <person name="Pallen M.J."/>
        </authorList>
    </citation>
    <scope>NUCLEOTIDE SEQUENCE</scope>
    <source>
        <strain evidence="5">CHK192-19661</strain>
    </source>
</reference>
<keyword evidence="3" id="KW-0804">Transcription</keyword>
<accession>A0A9D2D663</accession>
<name>A0A9D2D663_9FIRM</name>
<dbReference type="Proteomes" id="UP000824025">
    <property type="component" value="Unassembled WGS sequence"/>
</dbReference>
<evidence type="ECO:0000256" key="3">
    <source>
        <dbReference type="ARBA" id="ARBA00023163"/>
    </source>
</evidence>
<dbReference type="InterPro" id="IPR009057">
    <property type="entry name" value="Homeodomain-like_sf"/>
</dbReference>
<organism evidence="5 6">
    <name type="scientific">Candidatus Borkfalkia avicola</name>
    <dbReference type="NCBI Taxonomy" id="2838503"/>
    <lineage>
        <taxon>Bacteria</taxon>
        <taxon>Bacillati</taxon>
        <taxon>Bacillota</taxon>
        <taxon>Clostridia</taxon>
        <taxon>Christensenellales</taxon>
        <taxon>Christensenellaceae</taxon>
        <taxon>Candidatus Borkfalkia</taxon>
    </lineage>
</organism>
<dbReference type="PANTHER" id="PTHR43280:SF28">
    <property type="entry name" value="HTH-TYPE TRANSCRIPTIONAL ACTIVATOR RHAS"/>
    <property type="match status" value="1"/>
</dbReference>
<sequence length="293" mass="33927">MRKQYVKHRIENLVNIAKIVTIHYYELDKNFSYPGESHDFWELVYADKNDIRALRGDEWITLREGELLFHKPMEYHTIASDGKKAPNVLILSFECRSPAMSFFEGKRMRVPDGLRHHLAAVITEARGTFDLPFFDPALKKLRLLPRPNLGGQQIIRTNIEQLLIYLMRAEMKEEERPAVFTGGTLGKDMQNEILAALEENVCGQLTLSALCARFGYSKTYLCAAFRRETGRGIMQYYTLLKIDRAKQLLREGKYNVSQIAQQLCFDTPNYFTKVFRRVTGMTPLQYRRSVGGK</sequence>
<feature type="domain" description="HTH araC/xylS-type" evidence="4">
    <location>
        <begin position="191"/>
        <end position="289"/>
    </location>
</feature>
<evidence type="ECO:0000259" key="4">
    <source>
        <dbReference type="PROSITE" id="PS01124"/>
    </source>
</evidence>
<dbReference type="SUPFAM" id="SSF51182">
    <property type="entry name" value="RmlC-like cupins"/>
    <property type="match status" value="1"/>
</dbReference>
<comment type="caution">
    <text evidence="5">The sequence shown here is derived from an EMBL/GenBank/DDBJ whole genome shotgun (WGS) entry which is preliminary data.</text>
</comment>
<dbReference type="InterPro" id="IPR020449">
    <property type="entry name" value="Tscrpt_reg_AraC-type_HTH"/>
</dbReference>
<dbReference type="GO" id="GO:0003700">
    <property type="term" value="F:DNA-binding transcription factor activity"/>
    <property type="evidence" value="ECO:0007669"/>
    <property type="project" value="InterPro"/>
</dbReference>
<proteinExistence type="predicted"/>
<reference evidence="5" key="2">
    <citation type="submission" date="2021-04" db="EMBL/GenBank/DDBJ databases">
        <authorList>
            <person name="Gilroy R."/>
        </authorList>
    </citation>
    <scope>NUCLEOTIDE SEQUENCE</scope>
    <source>
        <strain evidence="5">CHK192-19661</strain>
    </source>
</reference>
<dbReference type="AlphaFoldDB" id="A0A9D2D663"/>
<keyword evidence="1" id="KW-0805">Transcription regulation</keyword>
<dbReference type="EMBL" id="DXCF01000014">
    <property type="protein sequence ID" value="HIZ09377.1"/>
    <property type="molecule type" value="Genomic_DNA"/>
</dbReference>
<dbReference type="InterPro" id="IPR011051">
    <property type="entry name" value="RmlC_Cupin_sf"/>
</dbReference>
<dbReference type="GO" id="GO:0043565">
    <property type="term" value="F:sequence-specific DNA binding"/>
    <property type="evidence" value="ECO:0007669"/>
    <property type="project" value="InterPro"/>
</dbReference>
<dbReference type="SMART" id="SM00342">
    <property type="entry name" value="HTH_ARAC"/>
    <property type="match status" value="1"/>
</dbReference>